<dbReference type="Pfam" id="PF01475">
    <property type="entry name" value="FUR"/>
    <property type="match status" value="1"/>
</dbReference>
<dbReference type="PANTHER" id="PTHR33202:SF6">
    <property type="entry name" value="ZINC UPTAKE REGULATION PROTEIN"/>
    <property type="match status" value="1"/>
</dbReference>
<protein>
    <submittedName>
        <fullName evidence="7">Fur family transcriptional regulator</fullName>
    </submittedName>
</protein>
<sequence length="164" mass="18224">MSTACDHDHDHHDHHLDAHGVEARLAEARKLCEAQGERMTAPRQRTLELILSQNAPMKAYDVIDRFHPDGAAKPPTVYRALGFLEQMGLIHRIESLNAFVACQGHEHDHDHPEPHSAAFLLCECCGQSEEVMLDLGSIDRKAAASGFKVRRITLEAKGLCKACQ</sequence>
<evidence type="ECO:0000256" key="6">
    <source>
        <dbReference type="ARBA" id="ARBA00023163"/>
    </source>
</evidence>
<evidence type="ECO:0000256" key="4">
    <source>
        <dbReference type="ARBA" id="ARBA00023015"/>
    </source>
</evidence>
<dbReference type="EMBL" id="JAQQKX010000015">
    <property type="protein sequence ID" value="MDC7684748.1"/>
    <property type="molecule type" value="Genomic_DNA"/>
</dbReference>
<evidence type="ECO:0000256" key="3">
    <source>
        <dbReference type="ARBA" id="ARBA00022833"/>
    </source>
</evidence>
<keyword evidence="8" id="KW-1185">Reference proteome</keyword>
<dbReference type="InterPro" id="IPR043135">
    <property type="entry name" value="Fur_C"/>
</dbReference>
<dbReference type="SUPFAM" id="SSF46785">
    <property type="entry name" value="Winged helix' DNA-binding domain"/>
    <property type="match status" value="1"/>
</dbReference>
<keyword evidence="2" id="KW-0678">Repressor</keyword>
<keyword evidence="3" id="KW-0862">Zinc</keyword>
<keyword evidence="4" id="KW-0805">Transcription regulation</keyword>
<dbReference type="Proteomes" id="UP001214854">
    <property type="component" value="Unassembled WGS sequence"/>
</dbReference>
<evidence type="ECO:0000256" key="2">
    <source>
        <dbReference type="ARBA" id="ARBA00022491"/>
    </source>
</evidence>
<evidence type="ECO:0000256" key="5">
    <source>
        <dbReference type="ARBA" id="ARBA00023125"/>
    </source>
</evidence>
<evidence type="ECO:0000313" key="8">
    <source>
        <dbReference type="Proteomes" id="UP001214854"/>
    </source>
</evidence>
<accession>A0ABT5HXG6</accession>
<keyword evidence="6" id="KW-0804">Transcription</keyword>
<name>A0ABT5HXG6_9CAUL</name>
<dbReference type="InterPro" id="IPR002481">
    <property type="entry name" value="FUR"/>
</dbReference>
<proteinExistence type="inferred from homology"/>
<dbReference type="InterPro" id="IPR036390">
    <property type="entry name" value="WH_DNA-bd_sf"/>
</dbReference>
<dbReference type="PANTHER" id="PTHR33202">
    <property type="entry name" value="ZINC UPTAKE REGULATION PROTEIN"/>
    <property type="match status" value="1"/>
</dbReference>
<gene>
    <name evidence="7" type="ORF">PQU92_15795</name>
</gene>
<keyword evidence="5" id="KW-0238">DNA-binding</keyword>
<evidence type="ECO:0000256" key="1">
    <source>
        <dbReference type="ARBA" id="ARBA00007957"/>
    </source>
</evidence>
<comment type="similarity">
    <text evidence="1">Belongs to the Fur family.</text>
</comment>
<comment type="caution">
    <text evidence="7">The sequence shown here is derived from an EMBL/GenBank/DDBJ whole genome shotgun (WGS) entry which is preliminary data.</text>
</comment>
<dbReference type="InterPro" id="IPR036388">
    <property type="entry name" value="WH-like_DNA-bd_sf"/>
</dbReference>
<organism evidence="7 8">
    <name type="scientific">Asticcacaulis aquaticus</name>
    <dbReference type="NCBI Taxonomy" id="2984212"/>
    <lineage>
        <taxon>Bacteria</taxon>
        <taxon>Pseudomonadati</taxon>
        <taxon>Pseudomonadota</taxon>
        <taxon>Alphaproteobacteria</taxon>
        <taxon>Caulobacterales</taxon>
        <taxon>Caulobacteraceae</taxon>
        <taxon>Asticcacaulis</taxon>
    </lineage>
</organism>
<dbReference type="Gene3D" id="3.30.1490.190">
    <property type="match status" value="1"/>
</dbReference>
<dbReference type="RefSeq" id="WP_272749219.1">
    <property type="nucleotide sequence ID" value="NZ_JAQQKX010000015.1"/>
</dbReference>
<evidence type="ECO:0000313" key="7">
    <source>
        <dbReference type="EMBL" id="MDC7684748.1"/>
    </source>
</evidence>
<dbReference type="Gene3D" id="1.10.10.10">
    <property type="entry name" value="Winged helix-like DNA-binding domain superfamily/Winged helix DNA-binding domain"/>
    <property type="match status" value="1"/>
</dbReference>
<reference evidence="7 8" key="1">
    <citation type="submission" date="2023-01" db="EMBL/GenBank/DDBJ databases">
        <title>Novel species of the genus Asticcacaulis isolated from rivers.</title>
        <authorList>
            <person name="Lu H."/>
        </authorList>
    </citation>
    <scope>NUCLEOTIDE SEQUENCE [LARGE SCALE GENOMIC DNA]</scope>
    <source>
        <strain evidence="7 8">BYS171W</strain>
    </source>
</reference>